<feature type="transmembrane region" description="Helical" evidence="8">
    <location>
        <begin position="55"/>
        <end position="75"/>
    </location>
</feature>
<keyword evidence="11" id="KW-1185">Reference proteome</keyword>
<evidence type="ECO:0000256" key="1">
    <source>
        <dbReference type="ARBA" id="ARBA00004651"/>
    </source>
</evidence>
<dbReference type="GO" id="GO:0022857">
    <property type="term" value="F:transmembrane transporter activity"/>
    <property type="evidence" value="ECO:0007669"/>
    <property type="project" value="InterPro"/>
</dbReference>
<accession>M0LZT3</accession>
<evidence type="ECO:0000256" key="7">
    <source>
        <dbReference type="ARBA" id="ARBA00023136"/>
    </source>
</evidence>
<keyword evidence="5 8" id="KW-0812">Transmembrane</keyword>
<evidence type="ECO:0000313" key="10">
    <source>
        <dbReference type="EMBL" id="EMA38683.1"/>
    </source>
</evidence>
<dbReference type="OrthoDB" id="117970at2157"/>
<evidence type="ECO:0000256" key="6">
    <source>
        <dbReference type="ARBA" id="ARBA00022989"/>
    </source>
</evidence>
<dbReference type="RefSeq" id="WP_007692967.1">
    <property type="nucleotide sequence ID" value="NZ_AJRK01000401.1"/>
</dbReference>
<feature type="transmembrane region" description="Helical" evidence="8">
    <location>
        <begin position="257"/>
        <end position="280"/>
    </location>
</feature>
<feature type="transmembrane region" description="Helical" evidence="8">
    <location>
        <begin position="397"/>
        <end position="414"/>
    </location>
</feature>
<feature type="transmembrane region" description="Helical" evidence="8">
    <location>
        <begin position="292"/>
        <end position="316"/>
    </location>
</feature>
<dbReference type="GO" id="GO:0005886">
    <property type="term" value="C:plasma membrane"/>
    <property type="evidence" value="ECO:0007669"/>
    <property type="project" value="UniProtKB-SubCell"/>
</dbReference>
<feature type="transmembrane region" description="Helical" evidence="8">
    <location>
        <begin position="20"/>
        <end position="43"/>
    </location>
</feature>
<evidence type="ECO:0000256" key="2">
    <source>
        <dbReference type="ARBA" id="ARBA00010992"/>
    </source>
</evidence>
<dbReference type="PROSITE" id="PS00217">
    <property type="entry name" value="SUGAR_TRANSPORT_2"/>
    <property type="match status" value="1"/>
</dbReference>
<dbReference type="FunFam" id="1.20.1250.20:FF:000073">
    <property type="entry name" value="MFS myo-inositol transporter, putative"/>
    <property type="match status" value="1"/>
</dbReference>
<protein>
    <submittedName>
        <fullName evidence="10">Sugar transporter</fullName>
    </submittedName>
</protein>
<evidence type="ECO:0000313" key="11">
    <source>
        <dbReference type="Proteomes" id="UP000011566"/>
    </source>
</evidence>
<keyword evidence="3" id="KW-0813">Transport</keyword>
<proteinExistence type="inferred from homology"/>
<evidence type="ECO:0000256" key="4">
    <source>
        <dbReference type="ARBA" id="ARBA00022475"/>
    </source>
</evidence>
<dbReference type="InterPro" id="IPR036259">
    <property type="entry name" value="MFS_trans_sf"/>
</dbReference>
<feature type="transmembrane region" description="Helical" evidence="8">
    <location>
        <begin position="351"/>
        <end position="376"/>
    </location>
</feature>
<dbReference type="InterPro" id="IPR003663">
    <property type="entry name" value="Sugar/inositol_transpt"/>
</dbReference>
<dbReference type="InterPro" id="IPR005829">
    <property type="entry name" value="Sugar_transporter_CS"/>
</dbReference>
<feature type="domain" description="Major facilitator superfamily (MFS) profile" evidence="9">
    <location>
        <begin position="21"/>
        <end position="445"/>
    </location>
</feature>
<dbReference type="NCBIfam" id="TIGR00879">
    <property type="entry name" value="SP"/>
    <property type="match status" value="1"/>
</dbReference>
<name>M0LZT3_9EURY</name>
<evidence type="ECO:0000256" key="8">
    <source>
        <dbReference type="SAM" id="Phobius"/>
    </source>
</evidence>
<comment type="similarity">
    <text evidence="2">Belongs to the major facilitator superfamily. Sugar transporter (TC 2.A.1.1) family.</text>
</comment>
<keyword evidence="10" id="KW-0762">Sugar transport</keyword>
<dbReference type="AlphaFoldDB" id="M0LZT3"/>
<dbReference type="InterPro" id="IPR005828">
    <property type="entry name" value="MFS_sugar_transport-like"/>
</dbReference>
<sequence>MSYLDRLANADREHPRFVYVMAFVGALNGLLFGFDTGVIAGALPYIQETFTLSTFLQEVVTVSVLVGAMIGAATGGRLADRFGRRRLTLVGAVIFFVAALGLAVSPSVEWLIGWRIVLGVAVGIASLIGPLYISETAPEDIRGTLGFLQQLMIVVGILVAYVVNAIFAPSLLGIIGWRWMLGFAAVPAVILGVTMFFLPESPRWLVEHDRHDEARDVLSRIRNEADFESEIQRMEEISERESEGSWRDVLEPWIRPALTVGVALAVLQQVTGINTVLYYAPTILQNIGLGSAASLFGTIGIGIVNVALTIVAVYYADRIGRRPLLLVSVGGMTVMLGALGLGFYLPGLSGVVGYFTLGSMILYVAFFALGLGPVFWLLTSEIFPLRVRGTAEGITTFFNWSANLIVSLTFLSLIERFGQTASFWALGFFGVLGFVYIYFRVPETMGRSLEDIEDDLRSNSIMGSDAESSD</sequence>
<dbReference type="SUPFAM" id="SSF103473">
    <property type="entry name" value="MFS general substrate transporter"/>
    <property type="match status" value="1"/>
</dbReference>
<feature type="transmembrane region" description="Helical" evidence="8">
    <location>
        <begin position="145"/>
        <end position="167"/>
    </location>
</feature>
<dbReference type="InterPro" id="IPR020846">
    <property type="entry name" value="MFS_dom"/>
</dbReference>
<dbReference type="InterPro" id="IPR050814">
    <property type="entry name" value="Myo-inositol_Transporter"/>
</dbReference>
<dbReference type="eggNOG" id="arCOG02685">
    <property type="taxonomic scope" value="Archaea"/>
</dbReference>
<organism evidence="10 11">
    <name type="scientific">Halococcus hamelinensis 100A6</name>
    <dbReference type="NCBI Taxonomy" id="1132509"/>
    <lineage>
        <taxon>Archaea</taxon>
        <taxon>Methanobacteriati</taxon>
        <taxon>Methanobacteriota</taxon>
        <taxon>Stenosarchaea group</taxon>
        <taxon>Halobacteria</taxon>
        <taxon>Halobacteriales</taxon>
        <taxon>Halococcaceae</taxon>
        <taxon>Halococcus</taxon>
    </lineage>
</organism>
<feature type="transmembrane region" description="Helical" evidence="8">
    <location>
        <begin position="323"/>
        <end position="345"/>
    </location>
</feature>
<dbReference type="PATRIC" id="fig|1132509.6.peg.1968"/>
<feature type="transmembrane region" description="Helical" evidence="8">
    <location>
        <begin position="179"/>
        <end position="198"/>
    </location>
</feature>
<evidence type="ECO:0000259" key="9">
    <source>
        <dbReference type="PROSITE" id="PS50850"/>
    </source>
</evidence>
<feature type="transmembrane region" description="Helical" evidence="8">
    <location>
        <begin position="420"/>
        <end position="439"/>
    </location>
</feature>
<dbReference type="PROSITE" id="PS00216">
    <property type="entry name" value="SUGAR_TRANSPORT_1"/>
    <property type="match status" value="2"/>
</dbReference>
<dbReference type="EMBL" id="AOMB01000024">
    <property type="protein sequence ID" value="EMA38683.1"/>
    <property type="molecule type" value="Genomic_DNA"/>
</dbReference>
<dbReference type="InterPro" id="IPR047984">
    <property type="entry name" value="XylE-like"/>
</dbReference>
<dbReference type="PANTHER" id="PTHR48020">
    <property type="entry name" value="PROTON MYO-INOSITOL COTRANSPORTER"/>
    <property type="match status" value="1"/>
</dbReference>
<evidence type="ECO:0000256" key="5">
    <source>
        <dbReference type="ARBA" id="ARBA00022692"/>
    </source>
</evidence>
<dbReference type="CDD" id="cd17359">
    <property type="entry name" value="MFS_XylE_like"/>
    <property type="match status" value="1"/>
</dbReference>
<dbReference type="PRINTS" id="PR00171">
    <property type="entry name" value="SUGRTRNSPORT"/>
</dbReference>
<keyword evidence="6 8" id="KW-1133">Transmembrane helix</keyword>
<comment type="caution">
    <text evidence="10">The sequence shown here is derived from an EMBL/GenBank/DDBJ whole genome shotgun (WGS) entry which is preliminary data.</text>
</comment>
<dbReference type="PANTHER" id="PTHR48020:SF12">
    <property type="entry name" value="PROTON MYO-INOSITOL COTRANSPORTER"/>
    <property type="match status" value="1"/>
</dbReference>
<dbReference type="PROSITE" id="PS50850">
    <property type="entry name" value="MFS"/>
    <property type="match status" value="1"/>
</dbReference>
<keyword evidence="4" id="KW-1003">Cell membrane</keyword>
<gene>
    <name evidence="10" type="ORF">C447_08715</name>
</gene>
<feature type="transmembrane region" description="Helical" evidence="8">
    <location>
        <begin position="112"/>
        <end position="133"/>
    </location>
</feature>
<dbReference type="Proteomes" id="UP000011566">
    <property type="component" value="Unassembled WGS sequence"/>
</dbReference>
<dbReference type="Gene3D" id="1.20.1250.20">
    <property type="entry name" value="MFS general substrate transporter like domains"/>
    <property type="match status" value="1"/>
</dbReference>
<reference evidence="10 11" key="1">
    <citation type="journal article" date="2014" name="PLoS Genet.">
        <title>Phylogenetically driven sequencing of extremely halophilic archaea reveals strategies for static and dynamic osmo-response.</title>
        <authorList>
            <person name="Becker E.A."/>
            <person name="Seitzer P.M."/>
            <person name="Tritt A."/>
            <person name="Larsen D."/>
            <person name="Krusor M."/>
            <person name="Yao A.I."/>
            <person name="Wu D."/>
            <person name="Madern D."/>
            <person name="Eisen J.A."/>
            <person name="Darling A.E."/>
            <person name="Facciotti M.T."/>
        </authorList>
    </citation>
    <scope>NUCLEOTIDE SEQUENCE [LARGE SCALE GENOMIC DNA]</scope>
    <source>
        <strain evidence="10 11">100A6</strain>
    </source>
</reference>
<keyword evidence="7 8" id="KW-0472">Membrane</keyword>
<evidence type="ECO:0000256" key="3">
    <source>
        <dbReference type="ARBA" id="ARBA00022448"/>
    </source>
</evidence>
<dbReference type="Pfam" id="PF00083">
    <property type="entry name" value="Sugar_tr"/>
    <property type="match status" value="1"/>
</dbReference>
<feature type="transmembrane region" description="Helical" evidence="8">
    <location>
        <begin position="87"/>
        <end position="106"/>
    </location>
</feature>
<comment type="subcellular location">
    <subcellularLocation>
        <location evidence="1">Cell membrane</location>
        <topology evidence="1">Multi-pass membrane protein</topology>
    </subcellularLocation>
</comment>